<dbReference type="Gene3D" id="3.40.50.300">
    <property type="entry name" value="P-loop containing nucleotide triphosphate hydrolases"/>
    <property type="match status" value="1"/>
</dbReference>
<dbReference type="Pfam" id="PF00664">
    <property type="entry name" value="ABC_membrane"/>
    <property type="match status" value="1"/>
</dbReference>
<dbReference type="PROSITE" id="PS50929">
    <property type="entry name" value="ABC_TM1F"/>
    <property type="match status" value="1"/>
</dbReference>
<keyword evidence="2 9" id="KW-0812">Transmembrane</keyword>
<feature type="domain" description="Peptidase C39" evidence="12">
    <location>
        <begin position="12"/>
        <end position="138"/>
    </location>
</feature>
<keyword evidence="4 13" id="KW-0067">ATP-binding</keyword>
<dbReference type="InterPro" id="IPR036640">
    <property type="entry name" value="ABC1_TM_sf"/>
</dbReference>
<evidence type="ECO:0000256" key="6">
    <source>
        <dbReference type="ARBA" id="ARBA00022989"/>
    </source>
</evidence>
<gene>
    <name evidence="13" type="ORF">J2X05_002645</name>
</gene>
<keyword evidence="3" id="KW-0547">Nucleotide-binding</keyword>
<dbReference type="GO" id="GO:0005524">
    <property type="term" value="F:ATP binding"/>
    <property type="evidence" value="ECO:0007669"/>
    <property type="project" value="UniProtKB-KW"/>
</dbReference>
<feature type="transmembrane region" description="Helical" evidence="9">
    <location>
        <begin position="313"/>
        <end position="333"/>
    </location>
</feature>
<dbReference type="SUPFAM" id="SSF90123">
    <property type="entry name" value="ABC transporter transmembrane region"/>
    <property type="match status" value="1"/>
</dbReference>
<feature type="transmembrane region" description="Helical" evidence="9">
    <location>
        <begin position="423"/>
        <end position="445"/>
    </location>
</feature>
<dbReference type="Pfam" id="PF03412">
    <property type="entry name" value="Peptidase_C39"/>
    <property type="match status" value="1"/>
</dbReference>
<dbReference type="InterPro" id="IPR003593">
    <property type="entry name" value="AAA+_ATPase"/>
</dbReference>
<feature type="transmembrane region" description="Helical" evidence="9">
    <location>
        <begin position="353"/>
        <end position="378"/>
    </location>
</feature>
<reference evidence="13 14" key="1">
    <citation type="submission" date="2023-07" db="EMBL/GenBank/DDBJ databases">
        <title>Sorghum-associated microbial communities from plants grown in Nebraska, USA.</title>
        <authorList>
            <person name="Schachtman D."/>
        </authorList>
    </citation>
    <scope>NUCLEOTIDE SEQUENCE [LARGE SCALE GENOMIC DNA]</scope>
    <source>
        <strain evidence="13 14">BE190</strain>
    </source>
</reference>
<name>A0ABU1UZN5_9GAMM</name>
<keyword evidence="7 9" id="KW-0472">Membrane</keyword>
<evidence type="ECO:0000259" key="10">
    <source>
        <dbReference type="PROSITE" id="PS50893"/>
    </source>
</evidence>
<dbReference type="PROSITE" id="PS50990">
    <property type="entry name" value="PEPTIDASE_C39"/>
    <property type="match status" value="1"/>
</dbReference>
<dbReference type="InterPro" id="IPR005074">
    <property type="entry name" value="Peptidase_C39"/>
</dbReference>
<dbReference type="CDD" id="cd03228">
    <property type="entry name" value="ABCC_MRP_Like"/>
    <property type="match status" value="1"/>
</dbReference>
<accession>A0ABU1UZN5</accession>
<dbReference type="InterPro" id="IPR011527">
    <property type="entry name" value="ABC1_TM_dom"/>
</dbReference>
<evidence type="ECO:0000256" key="4">
    <source>
        <dbReference type="ARBA" id="ARBA00022840"/>
    </source>
</evidence>
<comment type="caution">
    <text evidence="13">The sequence shown here is derived from an EMBL/GenBank/DDBJ whole genome shotgun (WGS) entry which is preliminary data.</text>
</comment>
<evidence type="ECO:0000259" key="11">
    <source>
        <dbReference type="PROSITE" id="PS50929"/>
    </source>
</evidence>
<dbReference type="Proteomes" id="UP001253595">
    <property type="component" value="Unassembled WGS sequence"/>
</dbReference>
<dbReference type="PROSITE" id="PS50893">
    <property type="entry name" value="ABC_TRANSPORTER_2"/>
    <property type="match status" value="1"/>
</dbReference>
<feature type="transmembrane region" description="Helical" evidence="9">
    <location>
        <begin position="451"/>
        <end position="469"/>
    </location>
</feature>
<evidence type="ECO:0000256" key="5">
    <source>
        <dbReference type="ARBA" id="ARBA00022927"/>
    </source>
</evidence>
<evidence type="ECO:0000256" key="9">
    <source>
        <dbReference type="SAM" id="Phobius"/>
    </source>
</evidence>
<comment type="subcellular location">
    <subcellularLocation>
        <location evidence="1">Cell membrane</location>
        <topology evidence="1">Multi-pass membrane protein</topology>
    </subcellularLocation>
</comment>
<keyword evidence="5" id="KW-0813">Transport</keyword>
<evidence type="ECO:0000256" key="2">
    <source>
        <dbReference type="ARBA" id="ARBA00022692"/>
    </source>
</evidence>
<dbReference type="EMBL" id="JAVDVX010000004">
    <property type="protein sequence ID" value="MDR7090621.1"/>
    <property type="molecule type" value="Genomic_DNA"/>
</dbReference>
<dbReference type="Gene3D" id="1.20.1560.10">
    <property type="entry name" value="ABC transporter type 1, transmembrane domain"/>
    <property type="match status" value="1"/>
</dbReference>
<protein>
    <submittedName>
        <fullName evidence="13">ATP-binding cassette subfamily B protein</fullName>
    </submittedName>
</protein>
<feature type="domain" description="ABC transporter" evidence="10">
    <location>
        <begin position="633"/>
        <end position="860"/>
    </location>
</feature>
<dbReference type="RefSeq" id="WP_310073083.1">
    <property type="nucleotide sequence ID" value="NZ_JAVDVX010000004.1"/>
</dbReference>
<dbReference type="Pfam" id="PF00005">
    <property type="entry name" value="ABC_tran"/>
    <property type="match status" value="1"/>
</dbReference>
<evidence type="ECO:0000256" key="1">
    <source>
        <dbReference type="ARBA" id="ARBA00004651"/>
    </source>
</evidence>
<keyword evidence="6 9" id="KW-1133">Transmembrane helix</keyword>
<keyword evidence="14" id="KW-1185">Reference proteome</keyword>
<proteinExistence type="predicted"/>
<organism evidence="13 14">
    <name type="scientific">Cellvibrio fibrivorans</name>
    <dbReference type="NCBI Taxonomy" id="126350"/>
    <lineage>
        <taxon>Bacteria</taxon>
        <taxon>Pseudomonadati</taxon>
        <taxon>Pseudomonadota</taxon>
        <taxon>Gammaproteobacteria</taxon>
        <taxon>Cellvibrionales</taxon>
        <taxon>Cellvibrionaceae</taxon>
        <taxon>Cellvibrio</taxon>
    </lineage>
</organism>
<sequence length="908" mass="100489">MKTAWLAPEVMQVSQMDCGPSCLKSVLEGCGIPVHFGRLREACQTDVDGTSVNTIEELACELGLDAQQVLVPLNQFELPEAAVAPSILITSLPNGLTHFIVLWRSWGPWVQIMDPSSGRHWISWKKLKERVYLHRMSLDKTMWLGWAMSEDFLQASQRRLQKLGISGADAQSLIQSLTLHPDATAEDENNHWLTIASFDATLTWAEALYQCKALNKGAELLTFLQRQYTRALQSSEPWVDVVPRQYWWAIQDKKEDSSLRVEAAVLVRIQGVHTAQANAESDLPLSLDPRVKESEPNPWQVLRDMLLPEQKKWFLWLLPIIGLAAATVTTQALLFQGLLGASDLLGQQTFNTFIPLVFLFIVLSTLIEFPIAAISLSLGRQLEHQFRIALFEKIPKIHDPYFRTRLLTDMARRSHRLYRLRNLPVFFVSILQQIALVLFTLLGIFWLDTTAGVVASGLVMIMLLCSGLLQKVLQEFASRADIQSGLLGMFYFDSLRGLRVIRSHAAQQTFEAETEIQLRRWGETNYQRQSQQSLALLAMDLVSLLCIAGLMFSKAVSADAIAPSLLWFYWLLRLPFMVKHLSSLLLQIPDYRLVLSLFVELLQATEVEGLSAKAQSGNSVLSTQENTATGVAIDLVDVALNVSGHSVLQPINLTIAAGEHIAIVGESGAGKSSLCELLLGWHSPSSGELLVDGKGLDAQALHQLRAQTAWVDANVQLWDRSLLDNINYDHGKGKLSESGLGKVLAGLAQGLQTPLGEDGKRLSGGEGQRVRIARALGVDAARLVILDEPCRGLDRAAREQLLQQLRSQHAGATLICVTHDISEAIKFPRVLVMSGGQLIEQGKPQELLASTGSALSHLRECEQQVLNTLLHEQGWQSLRMQNGHLHYGGLEASASLQQATPASEVAHV</sequence>
<evidence type="ECO:0000259" key="12">
    <source>
        <dbReference type="PROSITE" id="PS50990"/>
    </source>
</evidence>
<dbReference type="InterPro" id="IPR039421">
    <property type="entry name" value="Type_1_exporter"/>
</dbReference>
<keyword evidence="5" id="KW-0653">Protein transport</keyword>
<evidence type="ECO:0000313" key="13">
    <source>
        <dbReference type="EMBL" id="MDR7090621.1"/>
    </source>
</evidence>
<dbReference type="SMART" id="SM00382">
    <property type="entry name" value="AAA"/>
    <property type="match status" value="1"/>
</dbReference>
<keyword evidence="8" id="KW-0080">Bacteriocin transport</keyword>
<feature type="transmembrane region" description="Helical" evidence="9">
    <location>
        <begin position="534"/>
        <end position="553"/>
    </location>
</feature>
<dbReference type="Gene3D" id="3.90.70.10">
    <property type="entry name" value="Cysteine proteinases"/>
    <property type="match status" value="1"/>
</dbReference>
<evidence type="ECO:0000256" key="3">
    <source>
        <dbReference type="ARBA" id="ARBA00022741"/>
    </source>
</evidence>
<dbReference type="InterPro" id="IPR027417">
    <property type="entry name" value="P-loop_NTPase"/>
</dbReference>
<feature type="domain" description="ABC transmembrane type-1" evidence="11">
    <location>
        <begin position="315"/>
        <end position="552"/>
    </location>
</feature>
<dbReference type="SUPFAM" id="SSF52540">
    <property type="entry name" value="P-loop containing nucleoside triphosphate hydrolases"/>
    <property type="match status" value="1"/>
</dbReference>
<dbReference type="PANTHER" id="PTHR24221">
    <property type="entry name" value="ATP-BINDING CASSETTE SUB-FAMILY B"/>
    <property type="match status" value="1"/>
</dbReference>
<dbReference type="InterPro" id="IPR003439">
    <property type="entry name" value="ABC_transporter-like_ATP-bd"/>
</dbReference>
<evidence type="ECO:0000256" key="7">
    <source>
        <dbReference type="ARBA" id="ARBA00023136"/>
    </source>
</evidence>
<evidence type="ECO:0000256" key="8">
    <source>
        <dbReference type="ARBA" id="ARBA00043264"/>
    </source>
</evidence>
<evidence type="ECO:0000313" key="14">
    <source>
        <dbReference type="Proteomes" id="UP001253595"/>
    </source>
</evidence>
<dbReference type="PANTHER" id="PTHR24221:SF654">
    <property type="entry name" value="ATP-BINDING CASSETTE SUB-FAMILY B MEMBER 6"/>
    <property type="match status" value="1"/>
</dbReference>